<proteinExistence type="predicted"/>
<evidence type="ECO:0000313" key="2">
    <source>
        <dbReference type="EMBL" id="CCH72291.1"/>
    </source>
</evidence>
<feature type="chain" id="PRO_5039482958" evidence="1">
    <location>
        <begin position="29"/>
        <end position="226"/>
    </location>
</feature>
<dbReference type="EMBL" id="CAJA01000060">
    <property type="protein sequence ID" value="CCH72291.1"/>
    <property type="molecule type" value="Genomic_DNA"/>
</dbReference>
<protein>
    <submittedName>
        <fullName evidence="2">Uncharacterized protein</fullName>
    </submittedName>
</protein>
<dbReference type="Proteomes" id="UP000035763">
    <property type="component" value="Unassembled WGS sequence"/>
</dbReference>
<keyword evidence="1" id="KW-0732">Signal</keyword>
<accession>W6JUQ3</accession>
<sequence>MAGMARGWTGKLSAAAVAVTLAIFGGSAAGALGAEQAVPAGAHLHGARVAASSGGDAARPASPTDSTKVPHYFGPWPNWALSPLVKNNATVTIDGGGGTGAEATATLSPVDGSVLSVELTNHGSGYTSPPTVTITGGNPDATAHASVTTSGGLTTFTVTDPGAGYTTFDVAVTGGDGSGGAAQASGRVDSVVLSDQGLGYTDPTWNSACPTLRMASRPRVTSSRRT</sequence>
<evidence type="ECO:0000313" key="3">
    <source>
        <dbReference type="Proteomes" id="UP000035763"/>
    </source>
</evidence>
<feature type="signal peptide" evidence="1">
    <location>
        <begin position="1"/>
        <end position="28"/>
    </location>
</feature>
<keyword evidence="3" id="KW-1185">Reference proteome</keyword>
<comment type="caution">
    <text evidence="2">The sequence shown here is derived from an EMBL/GenBank/DDBJ whole genome shotgun (WGS) entry which is preliminary data.</text>
</comment>
<gene>
    <name evidence="2" type="ORF">BN11_1520004</name>
</gene>
<evidence type="ECO:0000256" key="1">
    <source>
        <dbReference type="SAM" id="SignalP"/>
    </source>
</evidence>
<name>W6JUQ3_9MICO</name>
<dbReference type="STRING" id="1193182.BN11_1520004"/>
<dbReference type="AlphaFoldDB" id="W6JUQ3"/>
<organism evidence="2 3">
    <name type="scientific">Nostocoides australiense Ben110</name>
    <dbReference type="NCBI Taxonomy" id="1193182"/>
    <lineage>
        <taxon>Bacteria</taxon>
        <taxon>Bacillati</taxon>
        <taxon>Actinomycetota</taxon>
        <taxon>Actinomycetes</taxon>
        <taxon>Micrococcales</taxon>
        <taxon>Intrasporangiaceae</taxon>
        <taxon>Nostocoides</taxon>
    </lineage>
</organism>
<reference evidence="2 3" key="1">
    <citation type="journal article" date="2013" name="ISME J.">
        <title>A metabolic model for members of the genus Tetrasphaera involved in enhanced biological phosphorus removal.</title>
        <authorList>
            <person name="Kristiansen R."/>
            <person name="Nguyen H.T.T."/>
            <person name="Saunders A.M."/>
            <person name="Nielsen J.L."/>
            <person name="Wimmer R."/>
            <person name="Le V.Q."/>
            <person name="McIlroy S.J."/>
            <person name="Petrovski S."/>
            <person name="Seviour R.J."/>
            <person name="Calteau A."/>
            <person name="Nielsen K.L."/>
            <person name="Nielsen P.H."/>
        </authorList>
    </citation>
    <scope>NUCLEOTIDE SEQUENCE [LARGE SCALE GENOMIC DNA]</scope>
    <source>
        <strain evidence="2 3">Ben110</strain>
    </source>
</reference>